<evidence type="ECO:0000256" key="2">
    <source>
        <dbReference type="SAM" id="MobiDB-lite"/>
    </source>
</evidence>
<reference evidence="3 4" key="1">
    <citation type="submission" date="2022-07" db="EMBL/GenBank/DDBJ databases">
        <authorList>
            <person name="Li W.-J."/>
            <person name="Deng Q.-Q."/>
        </authorList>
    </citation>
    <scope>NUCLEOTIDE SEQUENCE [LARGE SCALE GENOMIC DNA]</scope>
    <source>
        <strain evidence="3 4">SYSU M60028</strain>
    </source>
</reference>
<dbReference type="Gene3D" id="3.40.50.10540">
    <property type="entry name" value="Crotonobetainyl-coa:carnitine coa-transferase, domain 1"/>
    <property type="match status" value="1"/>
</dbReference>
<comment type="caution">
    <text evidence="3">The sequence shown here is derived from an EMBL/GenBank/DDBJ whole genome shotgun (WGS) entry which is preliminary data.</text>
</comment>
<dbReference type="InterPro" id="IPR050483">
    <property type="entry name" value="CoA-transferase_III_domain"/>
</dbReference>
<evidence type="ECO:0000313" key="3">
    <source>
        <dbReference type="EMBL" id="MCP8938799.1"/>
    </source>
</evidence>
<dbReference type="Proteomes" id="UP001205890">
    <property type="component" value="Unassembled WGS sequence"/>
</dbReference>
<protein>
    <submittedName>
        <fullName evidence="3">CoA transferase</fullName>
    </submittedName>
</protein>
<organism evidence="3 4">
    <name type="scientific">Alsobacter ponti</name>
    <dbReference type="NCBI Taxonomy" id="2962936"/>
    <lineage>
        <taxon>Bacteria</taxon>
        <taxon>Pseudomonadati</taxon>
        <taxon>Pseudomonadota</taxon>
        <taxon>Alphaproteobacteria</taxon>
        <taxon>Hyphomicrobiales</taxon>
        <taxon>Alsobacteraceae</taxon>
        <taxon>Alsobacter</taxon>
    </lineage>
</organism>
<dbReference type="GO" id="GO:0016740">
    <property type="term" value="F:transferase activity"/>
    <property type="evidence" value="ECO:0007669"/>
    <property type="project" value="UniProtKB-KW"/>
</dbReference>
<evidence type="ECO:0000313" key="4">
    <source>
        <dbReference type="Proteomes" id="UP001205890"/>
    </source>
</evidence>
<keyword evidence="3" id="KW-0670">Pyruvate</keyword>
<dbReference type="PANTHER" id="PTHR48207">
    <property type="entry name" value="SUCCINATE--HYDROXYMETHYLGLUTARATE COA-TRANSFERASE"/>
    <property type="match status" value="1"/>
</dbReference>
<dbReference type="Gene3D" id="3.30.1540.10">
    <property type="entry name" value="formyl-coa transferase, domain 3"/>
    <property type="match status" value="1"/>
</dbReference>
<dbReference type="EMBL" id="JANCLU010000008">
    <property type="protein sequence ID" value="MCP8938799.1"/>
    <property type="molecule type" value="Genomic_DNA"/>
</dbReference>
<sequence>MTASASPARRPLDGVRVLELARILAGPWVGQTLADLGADVVKVERPGSGDDTRAWGPPFVPAADGGDLSAGYFHACNRGKRSIAVDFETEEGQALVRRLAANADIVIENFKVGGLKKYGLDHESLRAVNPRLITCSITGFGQTGPYRERAGYDFMIQAMGGIMDLTGDADGEPQKPGVAYADIFTGVYGVIGVLAALRQRDATGVGCHIDMALLDTQVSVLANQALNYLVSGRTPRRMGNAHPNLVPYQVFPVADGHIVIASGNDGQYRRLCGVLGVPELAEHPDYLTNALRIAHREALIARLTERTRLFARNDLLAALEKVGVPAGPINTVADVFDDPQVRARGMRVDLEAPQAAAGSVPSIRSPLTLDGAPMVATRPSPQLGEHTDEVLADPAWTRHKA</sequence>
<evidence type="ECO:0000256" key="1">
    <source>
        <dbReference type="ARBA" id="ARBA00022679"/>
    </source>
</evidence>
<keyword evidence="4" id="KW-1185">Reference proteome</keyword>
<dbReference type="SUPFAM" id="SSF89796">
    <property type="entry name" value="CoA-transferase family III (CaiB/BaiF)"/>
    <property type="match status" value="1"/>
</dbReference>
<dbReference type="InterPro" id="IPR003673">
    <property type="entry name" value="CoA-Trfase_fam_III"/>
</dbReference>
<dbReference type="RefSeq" id="WP_254741113.1">
    <property type="nucleotide sequence ID" value="NZ_JANCLU010000008.1"/>
</dbReference>
<dbReference type="PANTHER" id="PTHR48207:SF3">
    <property type="entry name" value="SUCCINATE--HYDROXYMETHYLGLUTARATE COA-TRANSFERASE"/>
    <property type="match status" value="1"/>
</dbReference>
<dbReference type="InterPro" id="IPR023606">
    <property type="entry name" value="CoA-Trfase_III_dom_1_sf"/>
</dbReference>
<gene>
    <name evidence="3" type="ORF">NK718_09760</name>
</gene>
<proteinExistence type="predicted"/>
<accession>A0ABT1LBI8</accession>
<keyword evidence="1 3" id="KW-0808">Transferase</keyword>
<dbReference type="InterPro" id="IPR044855">
    <property type="entry name" value="CoA-Trfase_III_dom3_sf"/>
</dbReference>
<feature type="region of interest" description="Disordered" evidence="2">
    <location>
        <begin position="378"/>
        <end position="401"/>
    </location>
</feature>
<name>A0ABT1LBI8_9HYPH</name>
<dbReference type="Pfam" id="PF02515">
    <property type="entry name" value="CoA_transf_3"/>
    <property type="match status" value="1"/>
</dbReference>